<gene>
    <name evidence="1" type="ORF">DPMN_079047</name>
</gene>
<keyword evidence="2" id="KW-1185">Reference proteome</keyword>
<dbReference type="AlphaFoldDB" id="A0A9D3YTQ8"/>
<sequence length="69" mass="7735">MTFRSLGGHHIHYTTETSKSKAAKSSVVIYVFQVLDLETSSLTSGYRRPAFNLVKGFTLERSAFHARLS</sequence>
<evidence type="ECO:0000313" key="2">
    <source>
        <dbReference type="Proteomes" id="UP000828390"/>
    </source>
</evidence>
<dbReference type="Proteomes" id="UP000828390">
    <property type="component" value="Unassembled WGS sequence"/>
</dbReference>
<protein>
    <submittedName>
        <fullName evidence="1">Uncharacterized protein</fullName>
    </submittedName>
</protein>
<reference evidence="1" key="2">
    <citation type="submission" date="2020-11" db="EMBL/GenBank/DDBJ databases">
        <authorList>
            <person name="McCartney M.A."/>
            <person name="Auch B."/>
            <person name="Kono T."/>
            <person name="Mallez S."/>
            <person name="Becker A."/>
            <person name="Gohl D.M."/>
            <person name="Silverstein K.A.T."/>
            <person name="Koren S."/>
            <person name="Bechman K.B."/>
            <person name="Herman A."/>
            <person name="Abrahante J.E."/>
            <person name="Garbe J."/>
        </authorList>
    </citation>
    <scope>NUCLEOTIDE SEQUENCE</scope>
    <source>
        <strain evidence="1">Duluth1</strain>
        <tissue evidence="1">Whole animal</tissue>
    </source>
</reference>
<accession>A0A9D3YTQ8</accession>
<evidence type="ECO:0000313" key="1">
    <source>
        <dbReference type="EMBL" id="KAH3703993.1"/>
    </source>
</evidence>
<reference evidence="1" key="1">
    <citation type="journal article" date="2019" name="bioRxiv">
        <title>The Genome of the Zebra Mussel, Dreissena polymorpha: A Resource for Invasive Species Research.</title>
        <authorList>
            <person name="McCartney M.A."/>
            <person name="Auch B."/>
            <person name="Kono T."/>
            <person name="Mallez S."/>
            <person name="Zhang Y."/>
            <person name="Obille A."/>
            <person name="Becker A."/>
            <person name="Abrahante J.E."/>
            <person name="Garbe J."/>
            <person name="Badalamenti J.P."/>
            <person name="Herman A."/>
            <person name="Mangelson H."/>
            <person name="Liachko I."/>
            <person name="Sullivan S."/>
            <person name="Sone E.D."/>
            <person name="Koren S."/>
            <person name="Silverstein K.A.T."/>
            <person name="Beckman K.B."/>
            <person name="Gohl D.M."/>
        </authorList>
    </citation>
    <scope>NUCLEOTIDE SEQUENCE</scope>
    <source>
        <strain evidence="1">Duluth1</strain>
        <tissue evidence="1">Whole animal</tissue>
    </source>
</reference>
<dbReference type="EMBL" id="JAIWYP010000015">
    <property type="protein sequence ID" value="KAH3703993.1"/>
    <property type="molecule type" value="Genomic_DNA"/>
</dbReference>
<organism evidence="1 2">
    <name type="scientific">Dreissena polymorpha</name>
    <name type="common">Zebra mussel</name>
    <name type="synonym">Mytilus polymorpha</name>
    <dbReference type="NCBI Taxonomy" id="45954"/>
    <lineage>
        <taxon>Eukaryota</taxon>
        <taxon>Metazoa</taxon>
        <taxon>Spiralia</taxon>
        <taxon>Lophotrochozoa</taxon>
        <taxon>Mollusca</taxon>
        <taxon>Bivalvia</taxon>
        <taxon>Autobranchia</taxon>
        <taxon>Heteroconchia</taxon>
        <taxon>Euheterodonta</taxon>
        <taxon>Imparidentia</taxon>
        <taxon>Neoheterodontei</taxon>
        <taxon>Myida</taxon>
        <taxon>Dreissenoidea</taxon>
        <taxon>Dreissenidae</taxon>
        <taxon>Dreissena</taxon>
    </lineage>
</organism>
<comment type="caution">
    <text evidence="1">The sequence shown here is derived from an EMBL/GenBank/DDBJ whole genome shotgun (WGS) entry which is preliminary data.</text>
</comment>
<proteinExistence type="predicted"/>
<name>A0A9D3YTQ8_DREPO</name>